<feature type="active site" description="Proton donor" evidence="4">
    <location>
        <position position="127"/>
    </location>
</feature>
<dbReference type="EMBL" id="BIXY01000070">
    <property type="protein sequence ID" value="GCF10420.1"/>
    <property type="molecule type" value="Genomic_DNA"/>
</dbReference>
<feature type="binding site" evidence="4">
    <location>
        <position position="83"/>
    </location>
    <ligand>
        <name>(6R)-10-formyltetrahydrofolate</name>
        <dbReference type="ChEBI" id="CHEBI:195366"/>
    </ligand>
</feature>
<dbReference type="RefSeq" id="WP_149403304.1">
    <property type="nucleotide sequence ID" value="NZ_BIXY01000070.1"/>
</dbReference>
<proteinExistence type="inferred from homology"/>
<gene>
    <name evidence="4 6" type="primary">purN</name>
    <name evidence="6" type="ORF">KDI_39840</name>
</gene>
<protein>
    <recommendedName>
        <fullName evidence="4">Phosphoribosylglycinamide formyltransferase</fullName>
        <ecNumber evidence="4">2.1.2.2</ecNumber>
    </recommendedName>
    <alternativeName>
        <fullName evidence="4">5'-phosphoribosylglycinamide transformylase</fullName>
    </alternativeName>
    <alternativeName>
        <fullName evidence="4">GAR transformylase</fullName>
        <shortName evidence="4">GART</shortName>
    </alternativeName>
</protein>
<feature type="domain" description="Formyl transferase N-terminal" evidence="5">
    <location>
        <begin position="22"/>
        <end position="216"/>
    </location>
</feature>
<dbReference type="PANTHER" id="PTHR43369:SF2">
    <property type="entry name" value="PHOSPHORIBOSYLGLYCINAMIDE FORMYLTRANSFERASE"/>
    <property type="match status" value="1"/>
</dbReference>
<accession>A0A5A5TFR7</accession>
<sequence length="221" mass="23843">MSGTESEVKQSQYNTAAKKPLRVAVLISGSGSNLQALIDAVEGQELPGVEIVLVISNKADAYGLQRALQHKLPAAYIPWKKSRAEAEARIAAMIQLFQADLIVLAGFMRILSAEFISQFPQRIINLHPALLPDDGGDTYTTSDGSTVPALRGLNVVEQALAAGHKVTGSTVHYVIPEVDAGPVIRRAEILIEASDTADSLHEKLKKQEHILIVEAVRQHNA</sequence>
<evidence type="ECO:0000313" key="6">
    <source>
        <dbReference type="EMBL" id="GCF10420.1"/>
    </source>
</evidence>
<feature type="binding site" evidence="4">
    <location>
        <position position="125"/>
    </location>
    <ligand>
        <name>(6R)-10-formyltetrahydrofolate</name>
        <dbReference type="ChEBI" id="CHEBI:195366"/>
    </ligand>
</feature>
<dbReference type="UniPathway" id="UPA00074">
    <property type="reaction ID" value="UER00126"/>
</dbReference>
<feature type="site" description="Raises pKa of active site His" evidence="4">
    <location>
        <position position="179"/>
    </location>
</feature>
<evidence type="ECO:0000259" key="5">
    <source>
        <dbReference type="Pfam" id="PF00551"/>
    </source>
</evidence>
<comment type="pathway">
    <text evidence="1 4">Purine metabolism; IMP biosynthesis via de novo pathway; N(2)-formyl-N(1)-(5-phospho-D-ribosyl)glycinamide from N(1)-(5-phospho-D-ribosyl)glycinamide (10-formyl THF route): step 1/1.</text>
</comment>
<dbReference type="HAMAP" id="MF_01930">
    <property type="entry name" value="PurN"/>
    <property type="match status" value="1"/>
</dbReference>
<evidence type="ECO:0000256" key="3">
    <source>
        <dbReference type="ARBA" id="ARBA00022755"/>
    </source>
</evidence>
<dbReference type="Pfam" id="PF00551">
    <property type="entry name" value="Formyl_trans_N"/>
    <property type="match status" value="1"/>
</dbReference>
<dbReference type="InterPro" id="IPR036477">
    <property type="entry name" value="Formyl_transf_N_sf"/>
</dbReference>
<comment type="caution">
    <text evidence="6">The sequence shown here is derived from an EMBL/GenBank/DDBJ whole genome shotgun (WGS) entry which is preliminary data.</text>
</comment>
<dbReference type="InterPro" id="IPR004607">
    <property type="entry name" value="GART"/>
</dbReference>
<dbReference type="NCBIfam" id="TIGR00639">
    <property type="entry name" value="PurN"/>
    <property type="match status" value="1"/>
</dbReference>
<dbReference type="InterPro" id="IPR002376">
    <property type="entry name" value="Formyl_transf_N"/>
</dbReference>
<organism evidence="6 7">
    <name type="scientific">Dictyobacter arantiisoli</name>
    <dbReference type="NCBI Taxonomy" id="2014874"/>
    <lineage>
        <taxon>Bacteria</taxon>
        <taxon>Bacillati</taxon>
        <taxon>Chloroflexota</taxon>
        <taxon>Ktedonobacteria</taxon>
        <taxon>Ktedonobacterales</taxon>
        <taxon>Dictyobacteraceae</taxon>
        <taxon>Dictyobacter</taxon>
    </lineage>
</organism>
<reference evidence="6 7" key="1">
    <citation type="submission" date="2019-01" db="EMBL/GenBank/DDBJ databases">
        <title>Draft genome sequence of Dictyobacter sp. Uno17.</title>
        <authorList>
            <person name="Wang C.M."/>
            <person name="Zheng Y."/>
            <person name="Sakai Y."/>
            <person name="Abe K."/>
            <person name="Yokota A."/>
            <person name="Yabe S."/>
        </authorList>
    </citation>
    <scope>NUCLEOTIDE SEQUENCE [LARGE SCALE GENOMIC DNA]</scope>
    <source>
        <strain evidence="6 7">Uno17</strain>
    </source>
</reference>
<evidence type="ECO:0000256" key="2">
    <source>
        <dbReference type="ARBA" id="ARBA00022679"/>
    </source>
</evidence>
<keyword evidence="7" id="KW-1185">Reference proteome</keyword>
<evidence type="ECO:0000256" key="4">
    <source>
        <dbReference type="HAMAP-Rule" id="MF_01930"/>
    </source>
</evidence>
<dbReference type="Proteomes" id="UP000322530">
    <property type="component" value="Unassembled WGS sequence"/>
</dbReference>
<dbReference type="GO" id="GO:0006189">
    <property type="term" value="P:'de novo' IMP biosynthetic process"/>
    <property type="evidence" value="ECO:0007669"/>
    <property type="project" value="UniProtKB-UniRule"/>
</dbReference>
<dbReference type="SUPFAM" id="SSF53328">
    <property type="entry name" value="Formyltransferase"/>
    <property type="match status" value="1"/>
</dbReference>
<keyword evidence="3 4" id="KW-0658">Purine biosynthesis</keyword>
<comment type="catalytic activity">
    <reaction evidence="4">
        <text>N(1)-(5-phospho-beta-D-ribosyl)glycinamide + (6R)-10-formyltetrahydrofolate = N(2)-formyl-N(1)-(5-phospho-beta-D-ribosyl)glycinamide + (6S)-5,6,7,8-tetrahydrofolate + H(+)</text>
        <dbReference type="Rhea" id="RHEA:15053"/>
        <dbReference type="ChEBI" id="CHEBI:15378"/>
        <dbReference type="ChEBI" id="CHEBI:57453"/>
        <dbReference type="ChEBI" id="CHEBI:143788"/>
        <dbReference type="ChEBI" id="CHEBI:147286"/>
        <dbReference type="ChEBI" id="CHEBI:195366"/>
        <dbReference type="EC" id="2.1.2.2"/>
    </reaction>
</comment>
<dbReference type="GO" id="GO:0004644">
    <property type="term" value="F:phosphoribosylglycinamide formyltransferase activity"/>
    <property type="evidence" value="ECO:0007669"/>
    <property type="project" value="UniProtKB-UniRule"/>
</dbReference>
<dbReference type="CDD" id="cd08645">
    <property type="entry name" value="FMT_core_GART"/>
    <property type="match status" value="1"/>
</dbReference>
<comment type="similarity">
    <text evidence="4">Belongs to the GART family.</text>
</comment>
<name>A0A5A5TFR7_9CHLR</name>
<dbReference type="AlphaFoldDB" id="A0A5A5TFR7"/>
<dbReference type="PANTHER" id="PTHR43369">
    <property type="entry name" value="PHOSPHORIBOSYLGLYCINAMIDE FORMYLTRANSFERASE"/>
    <property type="match status" value="1"/>
</dbReference>
<evidence type="ECO:0000256" key="1">
    <source>
        <dbReference type="ARBA" id="ARBA00005054"/>
    </source>
</evidence>
<dbReference type="Gene3D" id="3.40.50.170">
    <property type="entry name" value="Formyl transferase, N-terminal domain"/>
    <property type="match status" value="1"/>
</dbReference>
<comment type="function">
    <text evidence="4">Catalyzes the transfer of a formyl group from 10-formyltetrahydrofolate to 5-phospho-ribosyl-glycinamide (GAR), producing 5-phospho-ribosyl-N-formylglycinamide (FGAR) and tetrahydrofolate.</text>
</comment>
<feature type="binding site" evidence="4">
    <location>
        <begin position="31"/>
        <end position="33"/>
    </location>
    <ligand>
        <name>N(1)-(5-phospho-beta-D-ribosyl)glycinamide</name>
        <dbReference type="ChEBI" id="CHEBI:143788"/>
    </ligand>
</feature>
<dbReference type="GO" id="GO:0005829">
    <property type="term" value="C:cytosol"/>
    <property type="evidence" value="ECO:0007669"/>
    <property type="project" value="TreeGrafter"/>
</dbReference>
<feature type="binding site" evidence="4">
    <location>
        <begin position="108"/>
        <end position="111"/>
    </location>
    <ligand>
        <name>(6R)-10-formyltetrahydrofolate</name>
        <dbReference type="ChEBI" id="CHEBI:195366"/>
    </ligand>
</feature>
<evidence type="ECO:0000313" key="7">
    <source>
        <dbReference type="Proteomes" id="UP000322530"/>
    </source>
</evidence>
<keyword evidence="2 4" id="KW-0808">Transferase</keyword>
<dbReference type="OrthoDB" id="9806170at2"/>
<dbReference type="EC" id="2.1.2.2" evidence="4"/>